<feature type="region of interest" description="Disordered" evidence="2">
    <location>
        <begin position="341"/>
        <end position="391"/>
    </location>
</feature>
<keyword evidence="1" id="KW-0175">Coiled coil</keyword>
<dbReference type="GO" id="GO:0048812">
    <property type="term" value="P:neuron projection morphogenesis"/>
    <property type="evidence" value="ECO:0007669"/>
    <property type="project" value="TreeGrafter"/>
</dbReference>
<evidence type="ECO:0000313" key="4">
    <source>
        <dbReference type="Proteomes" id="UP001187315"/>
    </source>
</evidence>
<dbReference type="PANTHER" id="PTHR46606:SF4">
    <property type="entry name" value="SHOOTIN-1"/>
    <property type="match status" value="1"/>
</dbReference>
<name>A0AA88NPW1_TACVA</name>
<sequence length="574" mass="65215">MWNSGADLKNLDSEDESVLSSEEEQDIQCEILEKQRDEANQRLSQIEEASTQLLKEINLLEIHFQIERSCRENAEAFALKVTKENKALKRKSQALLPLIPELPENLAALNLDLEDDSNISVELAEDPLIKSQAQMRELQSSVDQLLGEKMQLCEQVQILKKEKEELKEQLAMDVQEKEAILKKLNKQSRTVNKIQRVSQLVTEQFAEMSQKLEMEQGLRRHAEEFAQQVLVKEKESQRQSLALVQHEQVDTQLQQALEQVALINKALEELRLHYQHQRSQSQAVMEEFNALTELQMVRAQLETNMKDRLKIENQLRDSQSTVSALQEEVKQLHDMMKMVKENPPTESGLSIGRNEEKVTPAPLSSTPPLSPLPLPPPPPPLPPPSALSSSLIDPLDALRNRRKLGNNTTDSKKPALSVDLKVRAVDEMMERIKKGIVLRPTQKLPQTGLDEDSWADQRSEKRKSAVLELQGILDTIKKKAPKRTPSRKRISRNVGEAELQMVLQRRRRAIGDELGSKSTSAPTAQDPPPASTATSSANWLAESGNVPVLRRLKHNQEYRNSRNRVSECIIWEDK</sequence>
<organism evidence="3 4">
    <name type="scientific">Tachysurus vachellii</name>
    <name type="common">Darkbarbel catfish</name>
    <name type="synonym">Pelteobagrus vachellii</name>
    <dbReference type="NCBI Taxonomy" id="175792"/>
    <lineage>
        <taxon>Eukaryota</taxon>
        <taxon>Metazoa</taxon>
        <taxon>Chordata</taxon>
        <taxon>Craniata</taxon>
        <taxon>Vertebrata</taxon>
        <taxon>Euteleostomi</taxon>
        <taxon>Actinopterygii</taxon>
        <taxon>Neopterygii</taxon>
        <taxon>Teleostei</taxon>
        <taxon>Ostariophysi</taxon>
        <taxon>Siluriformes</taxon>
        <taxon>Bagridae</taxon>
        <taxon>Tachysurus</taxon>
    </lineage>
</organism>
<dbReference type="PANTHER" id="PTHR46606">
    <property type="entry name" value="SHOOTIN-1"/>
    <property type="match status" value="1"/>
</dbReference>
<proteinExistence type="predicted"/>
<dbReference type="Proteomes" id="UP001187315">
    <property type="component" value="Unassembled WGS sequence"/>
</dbReference>
<dbReference type="AlphaFoldDB" id="A0AA88NPW1"/>
<evidence type="ECO:0008006" key="5">
    <source>
        <dbReference type="Google" id="ProtNLM"/>
    </source>
</evidence>
<dbReference type="GO" id="GO:0005737">
    <property type="term" value="C:cytoplasm"/>
    <property type="evidence" value="ECO:0007669"/>
    <property type="project" value="TreeGrafter"/>
</dbReference>
<dbReference type="EMBL" id="JAVHJS010000004">
    <property type="protein sequence ID" value="KAK2860228.1"/>
    <property type="molecule type" value="Genomic_DNA"/>
</dbReference>
<keyword evidence="4" id="KW-1185">Reference proteome</keyword>
<evidence type="ECO:0000256" key="1">
    <source>
        <dbReference type="SAM" id="Coils"/>
    </source>
</evidence>
<feature type="compositionally biased region" description="Acidic residues" evidence="2">
    <location>
        <begin position="13"/>
        <end position="25"/>
    </location>
</feature>
<protein>
    <recommendedName>
        <fullName evidence="5">Shootin-1</fullName>
    </recommendedName>
</protein>
<feature type="region of interest" description="Disordered" evidence="2">
    <location>
        <begin position="1"/>
        <end position="25"/>
    </location>
</feature>
<gene>
    <name evidence="3" type="ORF">Q7C36_004394</name>
</gene>
<dbReference type="GO" id="GO:0044295">
    <property type="term" value="C:axonal growth cone"/>
    <property type="evidence" value="ECO:0007669"/>
    <property type="project" value="TreeGrafter"/>
</dbReference>
<comment type="caution">
    <text evidence="3">The sequence shown here is derived from an EMBL/GenBank/DDBJ whole genome shotgun (WGS) entry which is preliminary data.</text>
</comment>
<feature type="region of interest" description="Disordered" evidence="2">
    <location>
        <begin position="513"/>
        <end position="539"/>
    </location>
</feature>
<feature type="compositionally biased region" description="Pro residues" evidence="2">
    <location>
        <begin position="368"/>
        <end position="385"/>
    </location>
</feature>
<dbReference type="GO" id="GO:2001224">
    <property type="term" value="P:positive regulation of neuron migration"/>
    <property type="evidence" value="ECO:0007669"/>
    <property type="project" value="TreeGrafter"/>
</dbReference>
<reference evidence="3" key="1">
    <citation type="submission" date="2023-08" db="EMBL/GenBank/DDBJ databases">
        <title>Pelteobagrus vachellii genome.</title>
        <authorList>
            <person name="Liu H."/>
        </authorList>
    </citation>
    <scope>NUCLEOTIDE SEQUENCE</scope>
    <source>
        <strain evidence="3">PRFRI_2022a</strain>
        <tissue evidence="3">Muscle</tissue>
    </source>
</reference>
<dbReference type="InterPro" id="IPR024849">
    <property type="entry name" value="Shootin-1"/>
</dbReference>
<feature type="coiled-coil region" evidence="1">
    <location>
        <begin position="128"/>
        <end position="187"/>
    </location>
</feature>
<dbReference type="GO" id="GO:0031252">
    <property type="term" value="C:cell leading edge"/>
    <property type="evidence" value="ECO:0007669"/>
    <property type="project" value="TreeGrafter"/>
</dbReference>
<evidence type="ECO:0000256" key="2">
    <source>
        <dbReference type="SAM" id="MobiDB-lite"/>
    </source>
</evidence>
<accession>A0AA88NPW1</accession>
<evidence type="ECO:0000313" key="3">
    <source>
        <dbReference type="EMBL" id="KAK2860228.1"/>
    </source>
</evidence>